<feature type="transmembrane region" description="Helical" evidence="12">
    <location>
        <begin position="321"/>
        <end position="341"/>
    </location>
</feature>
<evidence type="ECO:0000256" key="12">
    <source>
        <dbReference type="HAMAP-Rule" id="MF_01665"/>
    </source>
</evidence>
<keyword evidence="5 12" id="KW-1133">Transmembrane helix</keyword>
<keyword evidence="6 12" id="KW-0560">Oxidoreductase</keyword>
<evidence type="ECO:0000256" key="7">
    <source>
        <dbReference type="ARBA" id="ARBA00023004"/>
    </source>
</evidence>
<dbReference type="EMBL" id="JAILXK010000001">
    <property type="protein sequence ID" value="MBY4635690.1"/>
    <property type="molecule type" value="Genomic_DNA"/>
</dbReference>
<dbReference type="HAMAP" id="MF_01665">
    <property type="entry name" value="HemeA_synth_type2"/>
    <property type="match status" value="1"/>
</dbReference>
<comment type="catalytic activity">
    <reaction evidence="11">
        <text>Fe(II)-heme o + 2 A + H2O = Fe(II)-heme a + 2 AH2</text>
        <dbReference type="Rhea" id="RHEA:63388"/>
        <dbReference type="ChEBI" id="CHEBI:13193"/>
        <dbReference type="ChEBI" id="CHEBI:15377"/>
        <dbReference type="ChEBI" id="CHEBI:17499"/>
        <dbReference type="ChEBI" id="CHEBI:60530"/>
        <dbReference type="ChEBI" id="CHEBI:61715"/>
        <dbReference type="EC" id="1.17.99.9"/>
    </reaction>
    <physiologicalReaction direction="left-to-right" evidence="11">
        <dbReference type="Rhea" id="RHEA:63389"/>
    </physiologicalReaction>
</comment>
<evidence type="ECO:0000313" key="13">
    <source>
        <dbReference type="EMBL" id="MBY4635690.1"/>
    </source>
</evidence>
<feature type="transmembrane region" description="Helical" evidence="12">
    <location>
        <begin position="105"/>
        <end position="123"/>
    </location>
</feature>
<dbReference type="RefSeq" id="WP_222135483.1">
    <property type="nucleotide sequence ID" value="NZ_JAILXK010000001.1"/>
</dbReference>
<dbReference type="EC" id="1.17.99.9" evidence="12"/>
<keyword evidence="12" id="KW-1003">Cell membrane</keyword>
<feature type="transmembrane region" description="Helical" evidence="12">
    <location>
        <begin position="20"/>
        <end position="40"/>
    </location>
</feature>
<protein>
    <recommendedName>
        <fullName evidence="12">Heme A synthase</fullName>
        <shortName evidence="12">HAS</shortName>
        <ecNumber evidence="12">1.17.99.9</ecNumber>
    </recommendedName>
    <alternativeName>
        <fullName evidence="12">Cytochrome aa3-controlling protein</fullName>
    </alternativeName>
</protein>
<dbReference type="InterPro" id="IPR003780">
    <property type="entry name" value="COX15/CtaA_fam"/>
</dbReference>
<dbReference type="PANTHER" id="PTHR23289">
    <property type="entry name" value="CYTOCHROME C OXIDASE ASSEMBLY PROTEIN COX15"/>
    <property type="match status" value="1"/>
</dbReference>
<comment type="subcellular location">
    <subcellularLocation>
        <location evidence="12">Cell membrane</location>
        <topology evidence="12">Multi-pass membrane protein</topology>
    </subcellularLocation>
    <subcellularLocation>
        <location evidence="2">Membrane</location>
        <topology evidence="2">Multi-pass membrane protein</topology>
    </subcellularLocation>
</comment>
<feature type="transmembrane region" description="Helical" evidence="12">
    <location>
        <begin position="165"/>
        <end position="184"/>
    </location>
</feature>
<comment type="cofactor">
    <cofactor evidence="1 12">
        <name>heme b</name>
        <dbReference type="ChEBI" id="CHEBI:60344"/>
    </cofactor>
</comment>
<comment type="subunit">
    <text evidence="12">Interacts with CtaB.</text>
</comment>
<evidence type="ECO:0000256" key="8">
    <source>
        <dbReference type="ARBA" id="ARBA00023133"/>
    </source>
</evidence>
<accession>A0ABS7M9K8</accession>
<evidence type="ECO:0000256" key="2">
    <source>
        <dbReference type="ARBA" id="ARBA00004141"/>
    </source>
</evidence>
<evidence type="ECO:0000256" key="5">
    <source>
        <dbReference type="ARBA" id="ARBA00022989"/>
    </source>
</evidence>
<evidence type="ECO:0000256" key="9">
    <source>
        <dbReference type="ARBA" id="ARBA00023136"/>
    </source>
</evidence>
<feature type="transmembrane region" description="Helical" evidence="12">
    <location>
        <begin position="263"/>
        <end position="284"/>
    </location>
</feature>
<dbReference type="InterPro" id="IPR023754">
    <property type="entry name" value="HemeA_Synthase_type2"/>
</dbReference>
<reference evidence="13" key="1">
    <citation type="submission" date="2021-08" db="EMBL/GenBank/DDBJ databases">
        <title>Sphingopyxis panaciterrulae sp. nov., isolated from the surface water of the Yellow Sea.</title>
        <authorList>
            <person name="Gao Z."/>
            <person name="Zhang D."/>
            <person name="Zhang A."/>
        </authorList>
    </citation>
    <scope>NUCLEOTIDE SEQUENCE</scope>
    <source>
        <strain evidence="13">XHP0097</strain>
    </source>
</reference>
<keyword evidence="3 12" id="KW-0812">Transmembrane</keyword>
<organism evidence="13 14">
    <name type="scientific">Sphingopyxis jiangsuensis</name>
    <dbReference type="NCBI Taxonomy" id="2871171"/>
    <lineage>
        <taxon>Bacteria</taxon>
        <taxon>Pseudomonadati</taxon>
        <taxon>Pseudomonadota</taxon>
        <taxon>Alphaproteobacteria</taxon>
        <taxon>Sphingomonadales</taxon>
        <taxon>Sphingomonadaceae</taxon>
        <taxon>Sphingopyxis</taxon>
    </lineage>
</organism>
<gene>
    <name evidence="12" type="primary">ctaA</name>
    <name evidence="13" type="ORF">K5P26_00885</name>
</gene>
<feature type="transmembrane region" description="Helical" evidence="12">
    <location>
        <begin position="135"/>
        <end position="153"/>
    </location>
</feature>
<proteinExistence type="inferred from homology"/>
<dbReference type="PANTHER" id="PTHR23289:SF2">
    <property type="entry name" value="CYTOCHROME C OXIDASE ASSEMBLY PROTEIN COX15 HOMOLOG"/>
    <property type="match status" value="1"/>
</dbReference>
<evidence type="ECO:0000256" key="1">
    <source>
        <dbReference type="ARBA" id="ARBA00001970"/>
    </source>
</evidence>
<keyword evidence="7 12" id="KW-0408">Iron</keyword>
<evidence type="ECO:0000313" key="14">
    <source>
        <dbReference type="Proteomes" id="UP001166571"/>
    </source>
</evidence>
<comment type="function">
    <text evidence="12">Catalyzes the conversion of heme O to heme A by two successive hydroxylations of the methyl group at C8. The first hydroxylation forms heme I, the second hydroxylation results in an unstable dihydroxymethyl group, which spontaneously dehydrates, resulting in the formyl group of heme A.</text>
</comment>
<keyword evidence="8 12" id="KW-0350">Heme biosynthesis</keyword>
<keyword evidence="9 12" id="KW-0472">Membrane</keyword>
<keyword evidence="4 12" id="KW-0479">Metal-binding</keyword>
<feature type="binding site" description="axial binding residue" evidence="12">
    <location>
        <position position="269"/>
    </location>
    <ligand>
        <name>heme</name>
        <dbReference type="ChEBI" id="CHEBI:30413"/>
    </ligand>
    <ligandPart>
        <name>Fe</name>
        <dbReference type="ChEBI" id="CHEBI:18248"/>
    </ligandPart>
</feature>
<name>A0ABS7M9K8_9SPHN</name>
<feature type="binding site" description="axial binding residue" evidence="12">
    <location>
        <position position="326"/>
    </location>
    <ligand>
        <name>heme</name>
        <dbReference type="ChEBI" id="CHEBI:30413"/>
    </ligand>
    <ligandPart>
        <name>Fe</name>
        <dbReference type="ChEBI" id="CHEBI:18248"/>
    </ligandPart>
</feature>
<evidence type="ECO:0000256" key="6">
    <source>
        <dbReference type="ARBA" id="ARBA00023002"/>
    </source>
</evidence>
<dbReference type="Proteomes" id="UP001166571">
    <property type="component" value="Unassembled WGS sequence"/>
</dbReference>
<feature type="transmembrane region" description="Helical" evidence="12">
    <location>
        <begin position="205"/>
        <end position="226"/>
    </location>
</feature>
<comment type="pathway">
    <text evidence="10 12">Porphyrin-containing compound metabolism; heme A biosynthesis; heme A from heme O: step 1/1.</text>
</comment>
<sequence>MSDASLTAAAARRTPRPAALARWLWAVAVLVIIVVAVGGITRLTESGLSITEWRPVSGVLPPTNEADWIAEFEKYKQIPEYKEINLGMTLEGFKAIFFWEWLHRILGRVVGMALLLPLAWFAWRRAIPAGYGWRLFALAALVGLQGAIGWWMVASGLEYRTDVSHFRLAAHLLTALFLLGGLVWTARDLGELARDEGARPARLTGAAIGAIAILFVQLLLGAWVAGLNAGQVANTWPAMNDHFVPEGIDWSGGAWMALTNDPFLIHFLHRWWSWVAALALLLLARALAKRGARHEAGLMVVTVAAQMLLGILTVVTGVSMWIAVLHQVVGAILVAVTAVAVHRQGLKSASANC</sequence>
<comment type="caution">
    <text evidence="13">The sequence shown here is derived from an EMBL/GenBank/DDBJ whole genome shotgun (WGS) entry which is preliminary data.</text>
</comment>
<keyword evidence="14" id="KW-1185">Reference proteome</keyword>
<evidence type="ECO:0000256" key="3">
    <source>
        <dbReference type="ARBA" id="ARBA00022692"/>
    </source>
</evidence>
<feature type="transmembrane region" description="Helical" evidence="12">
    <location>
        <begin position="296"/>
        <end position="315"/>
    </location>
</feature>
<dbReference type="Pfam" id="PF02628">
    <property type="entry name" value="COX15-CtaA"/>
    <property type="match status" value="1"/>
</dbReference>
<evidence type="ECO:0000256" key="11">
    <source>
        <dbReference type="ARBA" id="ARBA00048044"/>
    </source>
</evidence>
<evidence type="ECO:0000256" key="10">
    <source>
        <dbReference type="ARBA" id="ARBA00044501"/>
    </source>
</evidence>
<evidence type="ECO:0000256" key="4">
    <source>
        <dbReference type="ARBA" id="ARBA00022723"/>
    </source>
</evidence>
<comment type="similarity">
    <text evidence="12">Belongs to the COX15/CtaA family. Type 2 subfamily.</text>
</comment>